<dbReference type="Gene3D" id="1.10.260.40">
    <property type="entry name" value="lambda repressor-like DNA-binding domains"/>
    <property type="match status" value="1"/>
</dbReference>
<dbReference type="AlphaFoldDB" id="A0A132EH61"/>
<sequence length="87" mass="9748">MDMLNHTPNPNVAEALDLLGGDSAVARLLNVRPWAISKWRKSIPPGRVLWLAEQTGWRKTPHQLCPEIYPNERDGMPLSLQLAQVPA</sequence>
<proteinExistence type="predicted"/>
<dbReference type="Proteomes" id="UP000062912">
    <property type="component" value="Unassembled WGS sequence"/>
</dbReference>
<comment type="caution">
    <text evidence="1">The sequence shown here is derived from an EMBL/GenBank/DDBJ whole genome shotgun (WGS) entry which is preliminary data.</text>
</comment>
<dbReference type="InterPro" id="IPR010982">
    <property type="entry name" value="Lambda_DNA-bd_dom_sf"/>
</dbReference>
<name>A0A132EH61_9BURK</name>
<evidence type="ECO:0008006" key="3">
    <source>
        <dbReference type="Google" id="ProtNLM"/>
    </source>
</evidence>
<organism evidence="1 2">
    <name type="scientific">Burkholderia pseudomultivorans</name>
    <dbReference type="NCBI Taxonomy" id="1207504"/>
    <lineage>
        <taxon>Bacteria</taxon>
        <taxon>Pseudomonadati</taxon>
        <taxon>Pseudomonadota</taxon>
        <taxon>Betaproteobacteria</taxon>
        <taxon>Burkholderiales</taxon>
        <taxon>Burkholderiaceae</taxon>
        <taxon>Burkholderia</taxon>
        <taxon>Burkholderia cepacia complex</taxon>
    </lineage>
</organism>
<dbReference type="Pfam" id="PF15943">
    <property type="entry name" value="YdaS_toxin"/>
    <property type="match status" value="1"/>
</dbReference>
<evidence type="ECO:0000313" key="2">
    <source>
        <dbReference type="Proteomes" id="UP000062912"/>
    </source>
</evidence>
<accession>A0A132EH61</accession>
<dbReference type="GO" id="GO:0003677">
    <property type="term" value="F:DNA binding"/>
    <property type="evidence" value="ECO:0007669"/>
    <property type="project" value="InterPro"/>
</dbReference>
<protein>
    <recommendedName>
        <fullName evidence="3">YdaS antitoxin of YdaST toxin-antitoxin system</fullName>
    </recommendedName>
</protein>
<dbReference type="InterPro" id="IPR031856">
    <property type="entry name" value="YdaS_toxin-like"/>
</dbReference>
<gene>
    <name evidence="1" type="ORF">WT56_16050</name>
</gene>
<dbReference type="SUPFAM" id="SSF47413">
    <property type="entry name" value="lambda repressor-like DNA-binding domains"/>
    <property type="match status" value="1"/>
</dbReference>
<reference evidence="1 2" key="1">
    <citation type="submission" date="2015-11" db="EMBL/GenBank/DDBJ databases">
        <title>Expanding the genomic diversity of Burkholderia species for the development of highly accurate diagnostics.</title>
        <authorList>
            <person name="Sahl J."/>
            <person name="Keim P."/>
            <person name="Wagner D."/>
        </authorList>
    </citation>
    <scope>NUCLEOTIDE SEQUENCE [LARGE SCALE GENOMIC DNA]</scope>
    <source>
        <strain evidence="1 2">MSMB368WGS</strain>
    </source>
</reference>
<dbReference type="EMBL" id="LPJR01000029">
    <property type="protein sequence ID" value="KWF29892.1"/>
    <property type="molecule type" value="Genomic_DNA"/>
</dbReference>
<evidence type="ECO:0000313" key="1">
    <source>
        <dbReference type="EMBL" id="KWF29892.1"/>
    </source>
</evidence>